<dbReference type="AlphaFoldDB" id="A0A2K2CUZ9"/>
<gene>
    <name evidence="2" type="ORF">BRADI_3g03642v3</name>
</gene>
<keyword evidence="1" id="KW-1133">Transmembrane helix</keyword>
<keyword evidence="4" id="KW-1185">Reference proteome</keyword>
<organism evidence="2">
    <name type="scientific">Brachypodium distachyon</name>
    <name type="common">Purple false brome</name>
    <name type="synonym">Trachynia distachya</name>
    <dbReference type="NCBI Taxonomy" id="15368"/>
    <lineage>
        <taxon>Eukaryota</taxon>
        <taxon>Viridiplantae</taxon>
        <taxon>Streptophyta</taxon>
        <taxon>Embryophyta</taxon>
        <taxon>Tracheophyta</taxon>
        <taxon>Spermatophyta</taxon>
        <taxon>Magnoliopsida</taxon>
        <taxon>Liliopsida</taxon>
        <taxon>Poales</taxon>
        <taxon>Poaceae</taxon>
        <taxon>BOP clade</taxon>
        <taxon>Pooideae</taxon>
        <taxon>Stipodae</taxon>
        <taxon>Brachypodieae</taxon>
        <taxon>Brachypodium</taxon>
    </lineage>
</organism>
<protein>
    <submittedName>
        <fullName evidence="2 3">Uncharacterized protein</fullName>
    </submittedName>
</protein>
<evidence type="ECO:0000313" key="4">
    <source>
        <dbReference type="Proteomes" id="UP000008810"/>
    </source>
</evidence>
<reference evidence="2 3" key="1">
    <citation type="journal article" date="2010" name="Nature">
        <title>Genome sequencing and analysis of the model grass Brachypodium distachyon.</title>
        <authorList>
            <consortium name="International Brachypodium Initiative"/>
        </authorList>
    </citation>
    <scope>NUCLEOTIDE SEQUENCE [LARGE SCALE GENOMIC DNA]</scope>
    <source>
        <strain evidence="2 3">Bd21</strain>
    </source>
</reference>
<feature type="transmembrane region" description="Helical" evidence="1">
    <location>
        <begin position="27"/>
        <end position="49"/>
    </location>
</feature>
<reference evidence="3" key="3">
    <citation type="submission" date="2018-08" db="UniProtKB">
        <authorList>
            <consortium name="EnsemblPlants"/>
        </authorList>
    </citation>
    <scope>IDENTIFICATION</scope>
    <source>
        <strain evidence="3">cv. Bd21</strain>
    </source>
</reference>
<proteinExistence type="predicted"/>
<dbReference type="EnsemblPlants" id="PNT65861">
    <property type="protein sequence ID" value="PNT65861"/>
    <property type="gene ID" value="BRADI_3g03642v3"/>
</dbReference>
<accession>A0A2K2CUZ9</accession>
<reference evidence="2" key="2">
    <citation type="submission" date="2017-06" db="EMBL/GenBank/DDBJ databases">
        <title>WGS assembly of Brachypodium distachyon.</title>
        <authorList>
            <consortium name="The International Brachypodium Initiative"/>
            <person name="Lucas S."/>
            <person name="Harmon-Smith M."/>
            <person name="Lail K."/>
            <person name="Tice H."/>
            <person name="Grimwood J."/>
            <person name="Bruce D."/>
            <person name="Barry K."/>
            <person name="Shu S."/>
            <person name="Lindquist E."/>
            <person name="Wang M."/>
            <person name="Pitluck S."/>
            <person name="Vogel J.P."/>
            <person name="Garvin D.F."/>
            <person name="Mockler T.C."/>
            <person name="Schmutz J."/>
            <person name="Rokhsar D."/>
            <person name="Bevan M.W."/>
        </authorList>
    </citation>
    <scope>NUCLEOTIDE SEQUENCE</scope>
    <source>
        <strain evidence="2">Bd21</strain>
    </source>
</reference>
<evidence type="ECO:0000313" key="2">
    <source>
        <dbReference type="EMBL" id="PNT65861.1"/>
    </source>
</evidence>
<keyword evidence="1" id="KW-0812">Transmembrane</keyword>
<dbReference type="Gramene" id="PNT65861">
    <property type="protein sequence ID" value="PNT65861"/>
    <property type="gene ID" value="BRADI_3g03642v3"/>
</dbReference>
<dbReference type="EMBL" id="CM000882">
    <property type="protein sequence ID" value="PNT65861.1"/>
    <property type="molecule type" value="Genomic_DNA"/>
</dbReference>
<dbReference type="InParanoid" id="A0A2K2CUZ9"/>
<keyword evidence="1" id="KW-0472">Membrane</keyword>
<sequence>MSPLRSFASLLVGKISSLRFPMGEKPHGAVALAAAGVLSAFLGGGVCYFNKEDKQEPVGLKISQAY</sequence>
<dbReference type="Proteomes" id="UP000008810">
    <property type="component" value="Chromosome 3"/>
</dbReference>
<name>A0A2K2CUZ9_BRADI</name>
<evidence type="ECO:0000313" key="3">
    <source>
        <dbReference type="EnsemblPlants" id="PNT65861"/>
    </source>
</evidence>
<evidence type="ECO:0000256" key="1">
    <source>
        <dbReference type="SAM" id="Phobius"/>
    </source>
</evidence>